<dbReference type="AlphaFoldDB" id="A4BYN2"/>
<dbReference type="HOGENOM" id="CLU_024920_1_2_10"/>
<keyword evidence="2" id="KW-0472">Membrane</keyword>
<dbReference type="PANTHER" id="PTHR30576">
    <property type="entry name" value="COLANIC BIOSYNTHESIS UDP-GLUCOSE LIPID CARRIER TRANSFERASE"/>
    <property type="match status" value="1"/>
</dbReference>
<accession>A4BYN2</accession>
<evidence type="ECO:0000313" key="5">
    <source>
        <dbReference type="Proteomes" id="UP000003053"/>
    </source>
</evidence>
<feature type="domain" description="Bacterial sugar transferase" evidence="3">
    <location>
        <begin position="2"/>
        <end position="194"/>
    </location>
</feature>
<reference evidence="4 5" key="1">
    <citation type="submission" date="2006-02" db="EMBL/GenBank/DDBJ databases">
        <authorList>
            <person name="Murray A."/>
            <person name="Staley J."/>
            <person name="Ferriera S."/>
            <person name="Johnson J."/>
            <person name="Kravitz S."/>
            <person name="Halpern A."/>
            <person name="Remington K."/>
            <person name="Beeson K."/>
            <person name="Tran B."/>
            <person name="Rogers Y.-H."/>
            <person name="Friedman R."/>
            <person name="Venter J.C."/>
        </authorList>
    </citation>
    <scope>NUCLEOTIDE SEQUENCE [LARGE SCALE GENOMIC DNA]</scope>
    <source>
        <strain evidence="4 5">23-P</strain>
    </source>
</reference>
<gene>
    <name evidence="4" type="ORF">PI23P_06615</name>
</gene>
<dbReference type="Proteomes" id="UP000003053">
    <property type="component" value="Unassembled WGS sequence"/>
</dbReference>
<dbReference type="eggNOG" id="COG2148">
    <property type="taxonomic scope" value="Bacteria"/>
</dbReference>
<evidence type="ECO:0000256" key="1">
    <source>
        <dbReference type="ARBA" id="ARBA00006464"/>
    </source>
</evidence>
<proteinExistence type="inferred from homology"/>
<keyword evidence="2" id="KW-0812">Transmembrane</keyword>
<keyword evidence="5" id="KW-1185">Reference proteome</keyword>
<organism evidence="4 5">
    <name type="scientific">Polaribacter irgensii 23-P</name>
    <dbReference type="NCBI Taxonomy" id="313594"/>
    <lineage>
        <taxon>Bacteria</taxon>
        <taxon>Pseudomonadati</taxon>
        <taxon>Bacteroidota</taxon>
        <taxon>Flavobacteriia</taxon>
        <taxon>Flavobacteriales</taxon>
        <taxon>Flavobacteriaceae</taxon>
    </lineage>
</organism>
<sequence>MKRFADCTIALIGLIVFSPMLIIVAILIKMDSRGPVFYRQVRVARYNNDFKIFKFRTMFIDADKKGLLTIGGRDSRVTKIGYYLRKSKLDELSQLINVVLGDMSFVGPRPEVRSYVSLYTEEQMEVLNVRPGITDLASIEFRNESDLLREQDDPNKFYIEVIMQKKLSINLKYLKKRNLLKDFVVVLKTFQVIVKN</sequence>
<dbReference type="STRING" id="313594.PI23P_06615"/>
<name>A4BYN2_9FLAO</name>
<evidence type="ECO:0000313" key="4">
    <source>
        <dbReference type="EMBL" id="EAR12275.1"/>
    </source>
</evidence>
<evidence type="ECO:0000256" key="2">
    <source>
        <dbReference type="SAM" id="Phobius"/>
    </source>
</evidence>
<comment type="similarity">
    <text evidence="1">Belongs to the bacterial sugar transferase family.</text>
</comment>
<keyword evidence="2" id="KW-1133">Transmembrane helix</keyword>
<evidence type="ECO:0000259" key="3">
    <source>
        <dbReference type="Pfam" id="PF02397"/>
    </source>
</evidence>
<dbReference type="EMBL" id="AAOG01000002">
    <property type="protein sequence ID" value="EAR12275.1"/>
    <property type="molecule type" value="Genomic_DNA"/>
</dbReference>
<feature type="transmembrane region" description="Helical" evidence="2">
    <location>
        <begin position="7"/>
        <end position="28"/>
    </location>
</feature>
<keyword evidence="4" id="KW-0808">Transferase</keyword>
<dbReference type="RefSeq" id="WP_004569943.1">
    <property type="nucleotide sequence ID" value="NZ_CH724148.1"/>
</dbReference>
<dbReference type="Pfam" id="PF02397">
    <property type="entry name" value="Bac_transf"/>
    <property type="match status" value="1"/>
</dbReference>
<dbReference type="PANTHER" id="PTHR30576:SF20">
    <property type="entry name" value="QUINOVOSAMINEPHOSPHOTRANSFERAE-RELATED"/>
    <property type="match status" value="1"/>
</dbReference>
<dbReference type="GO" id="GO:0016780">
    <property type="term" value="F:phosphotransferase activity, for other substituted phosphate groups"/>
    <property type="evidence" value="ECO:0007669"/>
    <property type="project" value="TreeGrafter"/>
</dbReference>
<comment type="caution">
    <text evidence="4">The sequence shown here is derived from an EMBL/GenBank/DDBJ whole genome shotgun (WGS) entry which is preliminary data.</text>
</comment>
<dbReference type="InterPro" id="IPR003362">
    <property type="entry name" value="Bact_transf"/>
</dbReference>
<protein>
    <submittedName>
        <fullName evidence="4">Glycosyltransferase</fullName>
    </submittedName>
</protein>
<dbReference type="OrthoDB" id="9808602at2"/>